<dbReference type="InterPro" id="IPR016177">
    <property type="entry name" value="DNA-bd_dom_sf"/>
</dbReference>
<dbReference type="InterPro" id="IPR050913">
    <property type="entry name" value="AP2/ERF_ERF"/>
</dbReference>
<organism evidence="7 8">
    <name type="scientific">Rubus argutus</name>
    <name type="common">Southern blackberry</name>
    <dbReference type="NCBI Taxonomy" id="59490"/>
    <lineage>
        <taxon>Eukaryota</taxon>
        <taxon>Viridiplantae</taxon>
        <taxon>Streptophyta</taxon>
        <taxon>Embryophyta</taxon>
        <taxon>Tracheophyta</taxon>
        <taxon>Spermatophyta</taxon>
        <taxon>Magnoliopsida</taxon>
        <taxon>eudicotyledons</taxon>
        <taxon>Gunneridae</taxon>
        <taxon>Pentapetalae</taxon>
        <taxon>rosids</taxon>
        <taxon>fabids</taxon>
        <taxon>Rosales</taxon>
        <taxon>Rosaceae</taxon>
        <taxon>Rosoideae</taxon>
        <taxon>Rosoideae incertae sedis</taxon>
        <taxon>Rubus</taxon>
    </lineage>
</organism>
<dbReference type="SUPFAM" id="SSF54171">
    <property type="entry name" value="DNA-binding domain"/>
    <property type="match status" value="1"/>
</dbReference>
<name>A0AAW1YFH8_RUBAR</name>
<keyword evidence="2" id="KW-0805">Transcription regulation</keyword>
<dbReference type="Gene3D" id="3.30.730.10">
    <property type="entry name" value="AP2/ERF domain"/>
    <property type="match status" value="1"/>
</dbReference>
<comment type="subcellular location">
    <subcellularLocation>
        <location evidence="1">Nucleus</location>
    </subcellularLocation>
</comment>
<evidence type="ECO:0000256" key="4">
    <source>
        <dbReference type="ARBA" id="ARBA00023163"/>
    </source>
</evidence>
<dbReference type="CDD" id="cd00018">
    <property type="entry name" value="AP2"/>
    <property type="match status" value="1"/>
</dbReference>
<evidence type="ECO:0000313" key="8">
    <source>
        <dbReference type="Proteomes" id="UP001457282"/>
    </source>
</evidence>
<sequence length="217" mass="24321">MVQSTKKFRGVRQRHWGSWVSEIRHPLLKRRVWLGTFESAEEAARAYDEAAVLMCGQNAKTNFPITAKTSSSTSPNNGSSSQNGNLSEILRAKLRKCSNALSPSMTCLRLDNESSHIGVWQKCAGRPSDHWVMTVQLGKKNINNVDDTNNQQSILSPLLCSESPAYERPELIQADAHEMNEEEKISLQMIEELLNRNCPRPNSSAGIDQQEDGSFYL</sequence>
<keyword evidence="3" id="KW-0238">DNA-binding</keyword>
<evidence type="ECO:0000259" key="6">
    <source>
        <dbReference type="PROSITE" id="PS51032"/>
    </source>
</evidence>
<dbReference type="PROSITE" id="PS51032">
    <property type="entry name" value="AP2_ERF"/>
    <property type="match status" value="1"/>
</dbReference>
<evidence type="ECO:0000313" key="7">
    <source>
        <dbReference type="EMBL" id="KAK9947562.1"/>
    </source>
</evidence>
<evidence type="ECO:0000256" key="5">
    <source>
        <dbReference type="ARBA" id="ARBA00023242"/>
    </source>
</evidence>
<evidence type="ECO:0000256" key="1">
    <source>
        <dbReference type="ARBA" id="ARBA00004123"/>
    </source>
</evidence>
<keyword evidence="4" id="KW-0804">Transcription</keyword>
<dbReference type="FunFam" id="3.30.730.10:FF:000001">
    <property type="entry name" value="Ethylene-responsive transcription factor 2"/>
    <property type="match status" value="1"/>
</dbReference>
<protein>
    <recommendedName>
        <fullName evidence="6">AP2/ERF domain-containing protein</fullName>
    </recommendedName>
</protein>
<dbReference type="PRINTS" id="PR00367">
    <property type="entry name" value="ETHRSPELEMNT"/>
</dbReference>
<dbReference type="AlphaFoldDB" id="A0AAW1YFH8"/>
<dbReference type="InterPro" id="IPR001471">
    <property type="entry name" value="AP2/ERF_dom"/>
</dbReference>
<dbReference type="GO" id="GO:0005634">
    <property type="term" value="C:nucleus"/>
    <property type="evidence" value="ECO:0007669"/>
    <property type="project" value="UniProtKB-SubCell"/>
</dbReference>
<gene>
    <name evidence="7" type="ORF">M0R45_003180</name>
</gene>
<accession>A0AAW1YFH8</accession>
<dbReference type="Pfam" id="PF00847">
    <property type="entry name" value="AP2"/>
    <property type="match status" value="1"/>
</dbReference>
<dbReference type="SMART" id="SM00380">
    <property type="entry name" value="AP2"/>
    <property type="match status" value="1"/>
</dbReference>
<feature type="domain" description="AP2/ERF" evidence="6">
    <location>
        <begin position="7"/>
        <end position="64"/>
    </location>
</feature>
<dbReference type="EMBL" id="JBEDUW010000001">
    <property type="protein sequence ID" value="KAK9947562.1"/>
    <property type="molecule type" value="Genomic_DNA"/>
</dbReference>
<dbReference type="GO" id="GO:0003700">
    <property type="term" value="F:DNA-binding transcription factor activity"/>
    <property type="evidence" value="ECO:0007669"/>
    <property type="project" value="InterPro"/>
</dbReference>
<evidence type="ECO:0000256" key="2">
    <source>
        <dbReference type="ARBA" id="ARBA00023015"/>
    </source>
</evidence>
<evidence type="ECO:0000256" key="3">
    <source>
        <dbReference type="ARBA" id="ARBA00023125"/>
    </source>
</evidence>
<dbReference type="PANTHER" id="PTHR31194">
    <property type="entry name" value="SHN SHINE , DNA BINDING / TRANSCRIPTION FACTOR"/>
    <property type="match status" value="1"/>
</dbReference>
<comment type="caution">
    <text evidence="7">The sequence shown here is derived from an EMBL/GenBank/DDBJ whole genome shotgun (WGS) entry which is preliminary data.</text>
</comment>
<keyword evidence="8" id="KW-1185">Reference proteome</keyword>
<dbReference type="PANTHER" id="PTHR31194:SF194">
    <property type="entry name" value="AP2_ERF DOMAIN-CONTAINING PROTEIN"/>
    <property type="match status" value="1"/>
</dbReference>
<dbReference type="InterPro" id="IPR036955">
    <property type="entry name" value="AP2/ERF_dom_sf"/>
</dbReference>
<proteinExistence type="predicted"/>
<keyword evidence="5" id="KW-0539">Nucleus</keyword>
<reference evidence="7 8" key="1">
    <citation type="journal article" date="2023" name="G3 (Bethesda)">
        <title>A chromosome-length genome assembly and annotation of blackberry (Rubus argutus, cv. 'Hillquist').</title>
        <authorList>
            <person name="Bruna T."/>
            <person name="Aryal R."/>
            <person name="Dudchenko O."/>
            <person name="Sargent D.J."/>
            <person name="Mead D."/>
            <person name="Buti M."/>
            <person name="Cavallini A."/>
            <person name="Hytonen T."/>
            <person name="Andres J."/>
            <person name="Pham M."/>
            <person name="Weisz D."/>
            <person name="Mascagni F."/>
            <person name="Usai G."/>
            <person name="Natali L."/>
            <person name="Bassil N."/>
            <person name="Fernandez G.E."/>
            <person name="Lomsadze A."/>
            <person name="Armour M."/>
            <person name="Olukolu B."/>
            <person name="Poorten T."/>
            <person name="Britton C."/>
            <person name="Davik J."/>
            <person name="Ashrafi H."/>
            <person name="Aiden E.L."/>
            <person name="Borodovsky M."/>
            <person name="Worthington M."/>
        </authorList>
    </citation>
    <scope>NUCLEOTIDE SEQUENCE [LARGE SCALE GENOMIC DNA]</scope>
    <source>
        <strain evidence="7">PI 553951</strain>
    </source>
</reference>
<dbReference type="Proteomes" id="UP001457282">
    <property type="component" value="Unassembled WGS sequence"/>
</dbReference>
<dbReference type="GO" id="GO:0003677">
    <property type="term" value="F:DNA binding"/>
    <property type="evidence" value="ECO:0007669"/>
    <property type="project" value="UniProtKB-KW"/>
</dbReference>